<proteinExistence type="predicted"/>
<gene>
    <name evidence="2" type="ORF">GCM10007901_22980</name>
</gene>
<evidence type="ECO:0000313" key="2">
    <source>
        <dbReference type="EMBL" id="GLQ93347.1"/>
    </source>
</evidence>
<dbReference type="Gene3D" id="3.10.129.10">
    <property type="entry name" value="Hotdog Thioesterase"/>
    <property type="match status" value="1"/>
</dbReference>
<sequence length="108" mass="12275">MLVHVDLSTSSDNSYRTVYRVSQDHPCLPGHFPGHPLVPGVLVLERVAQALRDWRNQRLARLREAKFLAPLHPEEVAELELMDRSGQVRFELRRNGKVLARGVIEGEA</sequence>
<name>A0ABQ5XRI8_9GAMM</name>
<evidence type="ECO:0000259" key="1">
    <source>
        <dbReference type="Pfam" id="PF22818"/>
    </source>
</evidence>
<protein>
    <recommendedName>
        <fullName evidence="1">ApeI dehydratase-like domain-containing protein</fullName>
    </recommendedName>
</protein>
<dbReference type="SUPFAM" id="SSF54637">
    <property type="entry name" value="Thioesterase/thiol ester dehydrase-isomerase"/>
    <property type="match status" value="1"/>
</dbReference>
<accession>A0ABQ5XRI8</accession>
<organism evidence="2 3">
    <name type="scientific">Dyella acidisoli</name>
    <dbReference type="NCBI Taxonomy" id="1867834"/>
    <lineage>
        <taxon>Bacteria</taxon>
        <taxon>Pseudomonadati</taxon>
        <taxon>Pseudomonadota</taxon>
        <taxon>Gammaproteobacteria</taxon>
        <taxon>Lysobacterales</taxon>
        <taxon>Rhodanobacteraceae</taxon>
        <taxon>Dyella</taxon>
    </lineage>
</organism>
<dbReference type="InterPro" id="IPR054545">
    <property type="entry name" value="ApeI-like"/>
</dbReference>
<dbReference type="EMBL" id="BSOB01000018">
    <property type="protein sequence ID" value="GLQ93347.1"/>
    <property type="molecule type" value="Genomic_DNA"/>
</dbReference>
<feature type="domain" description="ApeI dehydratase-like" evidence="1">
    <location>
        <begin position="10"/>
        <end position="101"/>
    </location>
</feature>
<evidence type="ECO:0000313" key="3">
    <source>
        <dbReference type="Proteomes" id="UP001156670"/>
    </source>
</evidence>
<comment type="caution">
    <text evidence="2">The sequence shown here is derived from an EMBL/GenBank/DDBJ whole genome shotgun (WGS) entry which is preliminary data.</text>
</comment>
<dbReference type="InterPro" id="IPR029069">
    <property type="entry name" value="HotDog_dom_sf"/>
</dbReference>
<dbReference type="Pfam" id="PF22818">
    <property type="entry name" value="ApeI-like"/>
    <property type="match status" value="1"/>
</dbReference>
<reference evidence="3" key="1">
    <citation type="journal article" date="2019" name="Int. J. Syst. Evol. Microbiol.">
        <title>The Global Catalogue of Microorganisms (GCM) 10K type strain sequencing project: providing services to taxonomists for standard genome sequencing and annotation.</title>
        <authorList>
            <consortium name="The Broad Institute Genomics Platform"/>
            <consortium name="The Broad Institute Genome Sequencing Center for Infectious Disease"/>
            <person name="Wu L."/>
            <person name="Ma J."/>
        </authorList>
    </citation>
    <scope>NUCLEOTIDE SEQUENCE [LARGE SCALE GENOMIC DNA]</scope>
    <source>
        <strain evidence="3">NBRC 111980</strain>
    </source>
</reference>
<dbReference type="Proteomes" id="UP001156670">
    <property type="component" value="Unassembled WGS sequence"/>
</dbReference>
<keyword evidence="3" id="KW-1185">Reference proteome</keyword>